<dbReference type="STRING" id="28094.SAMN06295900_10855"/>
<organism evidence="1 2">
    <name type="scientific">Trinickia caryophylli</name>
    <name type="common">Paraburkholderia caryophylli</name>
    <dbReference type="NCBI Taxonomy" id="28094"/>
    <lineage>
        <taxon>Bacteria</taxon>
        <taxon>Pseudomonadati</taxon>
        <taxon>Pseudomonadota</taxon>
        <taxon>Betaproteobacteria</taxon>
        <taxon>Burkholderiales</taxon>
        <taxon>Burkholderiaceae</taxon>
        <taxon>Trinickia</taxon>
    </lineage>
</organism>
<dbReference type="Proteomes" id="UP000192911">
    <property type="component" value="Unassembled WGS sequence"/>
</dbReference>
<sequence>MTDEEIAAWAKDPRRADTLPFGLFEPAYRKGITGAALVVRGVLYFRNGYTPTVRKALVQCFQQYAAMVDEYHHALEVAAGQKPSKEGPLRWFYTEGKQPMAYEKAPAFERLATSTPGDTSLVATMTSADHKLATGFYEFSVFALGEWKATHNRGLDTLVFTVPRAFLEQRPGKFQALFVAMCEALPIVHGHAGYGVNLPPMELNANEASEYFYARRYGPGIDVGDPMGYSTVMLEGAIKTVDWIVALDADLVRAAGGADSLTLPPDWYVRQPLSDGGLIVQAGVAPQASVSAGPEKPLLPPPAYVLLDAALRPIIAEKMDILQSGTLDSTAPLLNTTIATEAWLKRFDVPPDQMTEQWRELHKTPTVGSSKAAVAATLARFRKAMGLPEPVPSNTFGYDGDTSTI</sequence>
<evidence type="ECO:0008006" key="3">
    <source>
        <dbReference type="Google" id="ProtNLM"/>
    </source>
</evidence>
<evidence type="ECO:0000313" key="1">
    <source>
        <dbReference type="EMBL" id="SMF48418.1"/>
    </source>
</evidence>
<evidence type="ECO:0000313" key="2">
    <source>
        <dbReference type="Proteomes" id="UP000192911"/>
    </source>
</evidence>
<accession>A0A1X7F9E8</accession>
<protein>
    <recommendedName>
        <fullName evidence="3">DUF3396 domain-containing protein</fullName>
    </recommendedName>
</protein>
<name>A0A1X7F9E8_TRICW</name>
<proteinExistence type="predicted"/>
<gene>
    <name evidence="1" type="ORF">SAMN06295900_10855</name>
</gene>
<dbReference type="AlphaFoldDB" id="A0A1X7F9E8"/>
<dbReference type="EMBL" id="FXAH01000008">
    <property type="protein sequence ID" value="SMF48418.1"/>
    <property type="molecule type" value="Genomic_DNA"/>
</dbReference>
<dbReference type="OrthoDB" id="8986326at2"/>
<keyword evidence="2" id="KW-1185">Reference proteome</keyword>
<dbReference type="InterPro" id="IPR021815">
    <property type="entry name" value="TsiV"/>
</dbReference>
<reference evidence="2" key="1">
    <citation type="submission" date="2017-04" db="EMBL/GenBank/DDBJ databases">
        <authorList>
            <person name="Varghese N."/>
            <person name="Submissions S."/>
        </authorList>
    </citation>
    <scope>NUCLEOTIDE SEQUENCE [LARGE SCALE GENOMIC DNA]</scope>
    <source>
        <strain evidence="2">Ballard 720</strain>
    </source>
</reference>
<dbReference type="Pfam" id="PF11876">
    <property type="entry name" value="TsiV"/>
    <property type="match status" value="1"/>
</dbReference>
<dbReference type="GeneID" id="95550219"/>
<dbReference type="RefSeq" id="WP_085228407.1">
    <property type="nucleotide sequence ID" value="NZ_BSQD01000010.1"/>
</dbReference>